<keyword evidence="1" id="KW-1133">Transmembrane helix</keyword>
<proteinExistence type="predicted"/>
<organism evidence="2 3">
    <name type="scientific">Neotabrizicola shimadae</name>
    <dbReference type="NCBI Taxonomy" id="2807096"/>
    <lineage>
        <taxon>Bacteria</taxon>
        <taxon>Pseudomonadati</taxon>
        <taxon>Pseudomonadota</taxon>
        <taxon>Alphaproteobacteria</taxon>
        <taxon>Rhodobacterales</taxon>
        <taxon>Paracoccaceae</taxon>
        <taxon>Neotabrizicola</taxon>
    </lineage>
</organism>
<dbReference type="EMBL" id="CP069370">
    <property type="protein sequence ID" value="QYZ70726.1"/>
    <property type="molecule type" value="Genomic_DNA"/>
</dbReference>
<feature type="transmembrane region" description="Helical" evidence="1">
    <location>
        <begin position="12"/>
        <end position="33"/>
    </location>
</feature>
<gene>
    <name evidence="2" type="ORF">JO391_04205</name>
</gene>
<keyword evidence="3" id="KW-1185">Reference proteome</keyword>
<feature type="transmembrane region" description="Helical" evidence="1">
    <location>
        <begin position="53"/>
        <end position="76"/>
    </location>
</feature>
<keyword evidence="1" id="KW-0472">Membrane</keyword>
<dbReference type="InterPro" id="IPR007462">
    <property type="entry name" value="COV1-like"/>
</dbReference>
<dbReference type="Proteomes" id="UP000826300">
    <property type="component" value="Chromosome"/>
</dbReference>
<reference evidence="2" key="1">
    <citation type="submission" date="2021-02" db="EMBL/GenBank/DDBJ databases">
        <title>Rhodobacter shimadae sp. nov., an aerobic anoxygenic phototrophic bacterium isolated from a hot spring.</title>
        <authorList>
            <person name="Muramatsu S."/>
            <person name="Haruta S."/>
            <person name="Hirose S."/>
            <person name="Hanada S."/>
        </authorList>
    </citation>
    <scope>NUCLEOTIDE SEQUENCE</scope>
    <source>
        <strain evidence="2">N10</strain>
    </source>
</reference>
<keyword evidence="1" id="KW-0812">Transmembrane</keyword>
<dbReference type="KEGG" id="nsm:JO391_04205"/>
<evidence type="ECO:0000256" key="1">
    <source>
        <dbReference type="SAM" id="Phobius"/>
    </source>
</evidence>
<dbReference type="AlphaFoldDB" id="A0A8G0ZSQ5"/>
<evidence type="ECO:0000313" key="3">
    <source>
        <dbReference type="Proteomes" id="UP000826300"/>
    </source>
</evidence>
<protein>
    <submittedName>
        <fullName evidence="2">DUF502 domain-containing protein</fullName>
    </submittedName>
</protein>
<sequence length="202" mass="21495">MRPVIETLRATLIGGILFLLPVGIVIVVLGKLVNGASVVGRKVHETVLPGLDADATAFAVAVLFLFLIALAAGLFARTQAGLRTFTLMERLLLTRLPFYSVFRHAIGDFAEGADSLIGTGETRVVLVRLDDMQVIGFVVDTREDGSCIVYLPGAPSALSGSVALIEPDRITETSIKPTEVISGMRRLGQGLVALNQRARRGG</sequence>
<evidence type="ECO:0000313" key="2">
    <source>
        <dbReference type="EMBL" id="QYZ70726.1"/>
    </source>
</evidence>
<accession>A0A8G0ZSQ5</accession>
<dbReference type="Pfam" id="PF04367">
    <property type="entry name" value="DUF502"/>
    <property type="match status" value="1"/>
</dbReference>
<name>A0A8G0ZSQ5_9RHOB</name>